<proteinExistence type="predicted"/>
<dbReference type="Proteomes" id="UP000598996">
    <property type="component" value="Unassembled WGS sequence"/>
</dbReference>
<dbReference type="EMBL" id="JAENHO010000001">
    <property type="protein sequence ID" value="MBL7252719.1"/>
    <property type="molecule type" value="Genomic_DNA"/>
</dbReference>
<gene>
    <name evidence="2" type="ORF">JKJ07_00170</name>
</gene>
<sequence>MDSRIQQSVVANLSGRPAAAEVGPFVFGLDPSTDSPHINYASPRPGAAVTEADVTELVAAFRAAGRRPRLEYVVNCAPGLEALLAAAGFGVEEQHEYLVCEAGTLTLPVVPAGFAVREPDADPERVAMVAAQNEAFGGEPTATDEDAARVLRSQSRGGVAIMAVAADGTCAGGGTAVAPNDGVSEVGGIGVRPAYRRRGLAGAITAAVTERLFAAGADLAWLEASGEDSWRVYERVGYRPAGRRLYMSLD</sequence>
<feature type="domain" description="N-acetyltransferase" evidence="1">
    <location>
        <begin position="116"/>
        <end position="250"/>
    </location>
</feature>
<keyword evidence="3" id="KW-1185">Reference proteome</keyword>
<protein>
    <submittedName>
        <fullName evidence="2">GNAT family N-acetyltransferase</fullName>
    </submittedName>
</protein>
<name>A0ABS1VEY6_9ACTN</name>
<dbReference type="InterPro" id="IPR016181">
    <property type="entry name" value="Acyl_CoA_acyltransferase"/>
</dbReference>
<organism evidence="2 3">
    <name type="scientific">Paractinoplanes lichenicola</name>
    <dbReference type="NCBI Taxonomy" id="2802976"/>
    <lineage>
        <taxon>Bacteria</taxon>
        <taxon>Bacillati</taxon>
        <taxon>Actinomycetota</taxon>
        <taxon>Actinomycetes</taxon>
        <taxon>Micromonosporales</taxon>
        <taxon>Micromonosporaceae</taxon>
        <taxon>Paractinoplanes</taxon>
    </lineage>
</organism>
<evidence type="ECO:0000259" key="1">
    <source>
        <dbReference type="PROSITE" id="PS51186"/>
    </source>
</evidence>
<dbReference type="Gene3D" id="3.40.630.30">
    <property type="match status" value="1"/>
</dbReference>
<reference evidence="2 3" key="1">
    <citation type="submission" date="2021-01" db="EMBL/GenBank/DDBJ databases">
        <title>Actinoplanes sp. nov. LDG1-01 isolated from lichen.</title>
        <authorList>
            <person name="Saeng-In P."/>
            <person name="Phongsopitanun W."/>
            <person name="Kanchanasin P."/>
            <person name="Yuki M."/>
            <person name="Kudo T."/>
            <person name="Ohkuma M."/>
            <person name="Tanasupawat S."/>
        </authorList>
    </citation>
    <scope>NUCLEOTIDE SEQUENCE [LARGE SCALE GENOMIC DNA]</scope>
    <source>
        <strain evidence="2 3">LDG1-01</strain>
    </source>
</reference>
<comment type="caution">
    <text evidence="2">The sequence shown here is derived from an EMBL/GenBank/DDBJ whole genome shotgun (WGS) entry which is preliminary data.</text>
</comment>
<dbReference type="CDD" id="cd04301">
    <property type="entry name" value="NAT_SF"/>
    <property type="match status" value="1"/>
</dbReference>
<evidence type="ECO:0000313" key="3">
    <source>
        <dbReference type="Proteomes" id="UP000598996"/>
    </source>
</evidence>
<dbReference type="SUPFAM" id="SSF55729">
    <property type="entry name" value="Acyl-CoA N-acyltransferases (Nat)"/>
    <property type="match status" value="1"/>
</dbReference>
<evidence type="ECO:0000313" key="2">
    <source>
        <dbReference type="EMBL" id="MBL7252719.1"/>
    </source>
</evidence>
<accession>A0ABS1VEY6</accession>
<dbReference type="InterPro" id="IPR000182">
    <property type="entry name" value="GNAT_dom"/>
</dbReference>
<dbReference type="PROSITE" id="PS51186">
    <property type="entry name" value="GNAT"/>
    <property type="match status" value="1"/>
</dbReference>
<dbReference type="Pfam" id="PF00583">
    <property type="entry name" value="Acetyltransf_1"/>
    <property type="match status" value="1"/>
</dbReference>